<keyword evidence="6" id="KW-1185">Reference proteome</keyword>
<dbReference type="InterPro" id="IPR003593">
    <property type="entry name" value="AAA+_ATPase"/>
</dbReference>
<feature type="non-terminal residue" evidence="5">
    <location>
        <position position="322"/>
    </location>
</feature>
<comment type="similarity">
    <text evidence="1">Belongs to the AFG1 ATPase family.</text>
</comment>
<keyword evidence="3" id="KW-0067">ATP-binding</keyword>
<dbReference type="GO" id="GO:0005739">
    <property type="term" value="C:mitochondrion"/>
    <property type="evidence" value="ECO:0007669"/>
    <property type="project" value="TreeGrafter"/>
</dbReference>
<dbReference type="Proteomes" id="UP001212841">
    <property type="component" value="Unassembled WGS sequence"/>
</dbReference>
<dbReference type="InterPro" id="IPR005654">
    <property type="entry name" value="ATPase_AFG1-like"/>
</dbReference>
<proteinExistence type="inferred from homology"/>
<evidence type="ECO:0000256" key="2">
    <source>
        <dbReference type="ARBA" id="ARBA00022741"/>
    </source>
</evidence>
<dbReference type="GO" id="GO:0016887">
    <property type="term" value="F:ATP hydrolysis activity"/>
    <property type="evidence" value="ECO:0007669"/>
    <property type="project" value="InterPro"/>
</dbReference>
<name>A0AAD5S2W0_9FUNG</name>
<evidence type="ECO:0000313" key="6">
    <source>
        <dbReference type="Proteomes" id="UP001212841"/>
    </source>
</evidence>
<dbReference type="PANTHER" id="PTHR12169:SF2">
    <property type="entry name" value="AFG1P"/>
    <property type="match status" value="1"/>
</dbReference>
<dbReference type="Gene3D" id="3.40.50.300">
    <property type="entry name" value="P-loop containing nucleotide triphosphate hydrolases"/>
    <property type="match status" value="1"/>
</dbReference>
<evidence type="ECO:0000259" key="4">
    <source>
        <dbReference type="SMART" id="SM00382"/>
    </source>
</evidence>
<reference evidence="5" key="1">
    <citation type="submission" date="2020-05" db="EMBL/GenBank/DDBJ databases">
        <title>Phylogenomic resolution of chytrid fungi.</title>
        <authorList>
            <person name="Stajich J.E."/>
            <person name="Amses K."/>
            <person name="Simmons R."/>
            <person name="Seto K."/>
            <person name="Myers J."/>
            <person name="Bonds A."/>
            <person name="Quandt C.A."/>
            <person name="Barry K."/>
            <person name="Liu P."/>
            <person name="Grigoriev I."/>
            <person name="Longcore J.E."/>
            <person name="James T.Y."/>
        </authorList>
    </citation>
    <scope>NUCLEOTIDE SEQUENCE</scope>
    <source>
        <strain evidence="5">JEL0318</strain>
    </source>
</reference>
<dbReference type="InterPro" id="IPR027417">
    <property type="entry name" value="P-loop_NTPase"/>
</dbReference>
<dbReference type="PANTHER" id="PTHR12169">
    <property type="entry name" value="ATPASE N2B"/>
    <property type="match status" value="1"/>
</dbReference>
<comment type="caution">
    <text evidence="5">The sequence shown here is derived from an EMBL/GenBank/DDBJ whole genome shotgun (WGS) entry which is preliminary data.</text>
</comment>
<gene>
    <name evidence="5" type="ORF">HK097_003026</name>
</gene>
<dbReference type="EMBL" id="JADGJD010001692">
    <property type="protein sequence ID" value="KAJ3038834.1"/>
    <property type="molecule type" value="Genomic_DNA"/>
</dbReference>
<protein>
    <recommendedName>
        <fullName evidence="4">AAA+ ATPase domain-containing protein</fullName>
    </recommendedName>
</protein>
<dbReference type="CDD" id="cd00009">
    <property type="entry name" value="AAA"/>
    <property type="match status" value="1"/>
</dbReference>
<evidence type="ECO:0000256" key="3">
    <source>
        <dbReference type="ARBA" id="ARBA00022840"/>
    </source>
</evidence>
<organism evidence="5 6">
    <name type="scientific">Rhizophlyctis rosea</name>
    <dbReference type="NCBI Taxonomy" id="64517"/>
    <lineage>
        <taxon>Eukaryota</taxon>
        <taxon>Fungi</taxon>
        <taxon>Fungi incertae sedis</taxon>
        <taxon>Chytridiomycota</taxon>
        <taxon>Chytridiomycota incertae sedis</taxon>
        <taxon>Chytridiomycetes</taxon>
        <taxon>Rhizophlyctidales</taxon>
        <taxon>Rhizophlyctidaceae</taxon>
        <taxon>Rhizophlyctis</taxon>
    </lineage>
</organism>
<keyword evidence="2" id="KW-0547">Nucleotide-binding</keyword>
<dbReference type="SMART" id="SM00382">
    <property type="entry name" value="AAA"/>
    <property type="match status" value="1"/>
</dbReference>
<accession>A0AAD5S2W0</accession>
<dbReference type="Pfam" id="PF03969">
    <property type="entry name" value="AFG1_ATPase"/>
    <property type="match status" value="1"/>
</dbReference>
<dbReference type="GO" id="GO:0005524">
    <property type="term" value="F:ATP binding"/>
    <property type="evidence" value="ECO:0007669"/>
    <property type="project" value="UniProtKB-KW"/>
</dbReference>
<evidence type="ECO:0000256" key="1">
    <source>
        <dbReference type="ARBA" id="ARBA00010322"/>
    </source>
</evidence>
<dbReference type="AlphaFoldDB" id="A0AAD5S2W0"/>
<dbReference type="SUPFAM" id="SSF52540">
    <property type="entry name" value="P-loop containing nucleoside triphosphate hydrolases"/>
    <property type="match status" value="1"/>
</dbReference>
<evidence type="ECO:0000313" key="5">
    <source>
        <dbReference type="EMBL" id="KAJ3038834.1"/>
    </source>
</evidence>
<feature type="domain" description="AAA+ ATPase" evidence="4">
    <location>
        <begin position="128"/>
        <end position="268"/>
    </location>
</feature>
<sequence length="322" mass="36659">MSRPFMFPAVHVRITPIRPYSSDVTITNPLVLYRALLATNKLSPDPAQHRLAIHLQKLYDRLKDYEPTLEYSHQLHQLSKTIDTLDYTYTRPPSTLPTLSTLFTSRPSSTTSLTKVFTNHDSAFHQTSPKGLLLHGEVGTGKSMLVDLFADCLPTSKKRRWHYNTFILETFANLEKVRKERLVGGSRSHDHSILILARDLIKTSPILFLDEFQLPDRAASKTLSNLLTSFFHLGGVLIATSNRMPDELVKASGMEFRAPPRVGIGESLKERLGFQRKAYGNVQVQKGEFADFVEVLKARCEVYRMEGGRDYRRLEHEEEEDG</sequence>